<comment type="caution">
    <text evidence="2">The sequence shown here is derived from an EMBL/GenBank/DDBJ whole genome shotgun (WGS) entry which is preliminary data.</text>
</comment>
<dbReference type="EMBL" id="BAAABZ010000015">
    <property type="protein sequence ID" value="GAA0522591.1"/>
    <property type="molecule type" value="Genomic_DNA"/>
</dbReference>
<keyword evidence="3" id="KW-1185">Reference proteome</keyword>
<feature type="region of interest" description="Disordered" evidence="1">
    <location>
        <begin position="19"/>
        <end position="48"/>
    </location>
</feature>
<protein>
    <submittedName>
        <fullName evidence="2">Uncharacterized protein</fullName>
    </submittedName>
</protein>
<sequence length="79" mass="8397">MRASSGACLIELSEEAAQVRDGEAGLPTGAKRLPSTSRQPPTRHRLKASNEHAEYVKLEPMTQFIAGTAKLFAMDGGVG</sequence>
<proteinExistence type="predicted"/>
<accession>A0ABN1CNA8</accession>
<dbReference type="Proteomes" id="UP001501576">
    <property type="component" value="Unassembled WGS sequence"/>
</dbReference>
<evidence type="ECO:0000313" key="3">
    <source>
        <dbReference type="Proteomes" id="UP001501576"/>
    </source>
</evidence>
<name>A0ABN1CNA8_9ACTN</name>
<evidence type="ECO:0000313" key="2">
    <source>
        <dbReference type="EMBL" id="GAA0522591.1"/>
    </source>
</evidence>
<evidence type="ECO:0000256" key="1">
    <source>
        <dbReference type="SAM" id="MobiDB-lite"/>
    </source>
</evidence>
<organism evidence="2 3">
    <name type="scientific">Streptomyces mordarskii</name>
    <dbReference type="NCBI Taxonomy" id="1226758"/>
    <lineage>
        <taxon>Bacteria</taxon>
        <taxon>Bacillati</taxon>
        <taxon>Actinomycetota</taxon>
        <taxon>Actinomycetes</taxon>
        <taxon>Kitasatosporales</taxon>
        <taxon>Streptomycetaceae</taxon>
        <taxon>Streptomyces</taxon>
    </lineage>
</organism>
<gene>
    <name evidence="2" type="ORF">GCM10010390_26020</name>
</gene>
<reference evidence="2 3" key="1">
    <citation type="journal article" date="2019" name="Int. J. Syst. Evol. Microbiol.">
        <title>The Global Catalogue of Microorganisms (GCM) 10K type strain sequencing project: providing services to taxonomists for standard genome sequencing and annotation.</title>
        <authorList>
            <consortium name="The Broad Institute Genomics Platform"/>
            <consortium name="The Broad Institute Genome Sequencing Center for Infectious Disease"/>
            <person name="Wu L."/>
            <person name="Ma J."/>
        </authorList>
    </citation>
    <scope>NUCLEOTIDE SEQUENCE [LARGE SCALE GENOMIC DNA]</scope>
    <source>
        <strain evidence="2 3">JCM 5052</strain>
    </source>
</reference>